<dbReference type="AlphaFoldDB" id="A0A1Z5KEM3"/>
<name>A0A1Z5KEM3_FISSO</name>
<proteinExistence type="predicted"/>
<organism evidence="1 2">
    <name type="scientific">Fistulifera solaris</name>
    <name type="common">Oleaginous diatom</name>
    <dbReference type="NCBI Taxonomy" id="1519565"/>
    <lineage>
        <taxon>Eukaryota</taxon>
        <taxon>Sar</taxon>
        <taxon>Stramenopiles</taxon>
        <taxon>Ochrophyta</taxon>
        <taxon>Bacillariophyta</taxon>
        <taxon>Bacillariophyceae</taxon>
        <taxon>Bacillariophycidae</taxon>
        <taxon>Naviculales</taxon>
        <taxon>Naviculaceae</taxon>
        <taxon>Fistulifera</taxon>
    </lineage>
</organism>
<evidence type="ECO:0000313" key="2">
    <source>
        <dbReference type="Proteomes" id="UP000198406"/>
    </source>
</evidence>
<dbReference type="InParanoid" id="A0A1Z5KEM3"/>
<accession>A0A1Z5KEM3</accession>
<reference evidence="1 2" key="1">
    <citation type="journal article" date="2015" name="Plant Cell">
        <title>Oil accumulation by the oleaginous diatom Fistulifera solaris as revealed by the genome and transcriptome.</title>
        <authorList>
            <person name="Tanaka T."/>
            <person name="Maeda Y."/>
            <person name="Veluchamy A."/>
            <person name="Tanaka M."/>
            <person name="Abida H."/>
            <person name="Marechal E."/>
            <person name="Bowler C."/>
            <person name="Muto M."/>
            <person name="Sunaga Y."/>
            <person name="Tanaka M."/>
            <person name="Yoshino T."/>
            <person name="Taniguchi T."/>
            <person name="Fukuda Y."/>
            <person name="Nemoto M."/>
            <person name="Matsumoto M."/>
            <person name="Wong P.S."/>
            <person name="Aburatani S."/>
            <person name="Fujibuchi W."/>
        </authorList>
    </citation>
    <scope>NUCLEOTIDE SEQUENCE [LARGE SCALE GENOMIC DNA]</scope>
    <source>
        <strain evidence="1 2">JPCC DA0580</strain>
    </source>
</reference>
<protein>
    <submittedName>
        <fullName evidence="1">Uncharacterized protein</fullName>
    </submittedName>
</protein>
<gene>
    <name evidence="1" type="ORF">FisN_18Lh085</name>
</gene>
<evidence type="ECO:0000313" key="1">
    <source>
        <dbReference type="EMBL" id="GAX24531.1"/>
    </source>
</evidence>
<dbReference type="OrthoDB" id="41399at2759"/>
<comment type="caution">
    <text evidence="1">The sequence shown here is derived from an EMBL/GenBank/DDBJ whole genome shotgun (WGS) entry which is preliminary data.</text>
</comment>
<dbReference type="EMBL" id="BDSP01000210">
    <property type="protein sequence ID" value="GAX24531.1"/>
    <property type="molecule type" value="Genomic_DNA"/>
</dbReference>
<dbReference type="Proteomes" id="UP000198406">
    <property type="component" value="Unassembled WGS sequence"/>
</dbReference>
<sequence>MTLVNKNPFLFGPGPVKRIPSGAFTQYGRMPPLQGFSLAAAQGVALALTVSFAYKTFFGDPQVKQIENYYRENPPR</sequence>
<keyword evidence="2" id="KW-1185">Reference proteome</keyword>